<feature type="transmembrane region" description="Helical" evidence="6">
    <location>
        <begin position="635"/>
        <end position="656"/>
    </location>
</feature>
<dbReference type="GO" id="GO:0070740">
    <property type="term" value="F:tubulin-glutamic acid ligase activity"/>
    <property type="evidence" value="ECO:0007669"/>
    <property type="project" value="TreeGrafter"/>
</dbReference>
<keyword evidence="6" id="KW-0472">Membrane</keyword>
<dbReference type="GO" id="GO:0000226">
    <property type="term" value="P:microtubule cytoskeleton organization"/>
    <property type="evidence" value="ECO:0007669"/>
    <property type="project" value="TreeGrafter"/>
</dbReference>
<dbReference type="GO" id="GO:0005524">
    <property type="term" value="F:ATP binding"/>
    <property type="evidence" value="ECO:0007669"/>
    <property type="project" value="UniProtKB-KW"/>
</dbReference>
<dbReference type="Gene3D" id="2.60.120.260">
    <property type="entry name" value="Galactose-binding domain-like"/>
    <property type="match status" value="1"/>
</dbReference>
<keyword evidence="2" id="KW-0547">Nucleotide-binding</keyword>
<keyword evidence="8" id="KW-1185">Reference proteome</keyword>
<dbReference type="Pfam" id="PF03133">
    <property type="entry name" value="TTL"/>
    <property type="match status" value="1"/>
</dbReference>
<evidence type="ECO:0000256" key="4">
    <source>
        <dbReference type="ARBA" id="ARBA00041448"/>
    </source>
</evidence>
<evidence type="ECO:0000313" key="7">
    <source>
        <dbReference type="EMBL" id="TDH68731.1"/>
    </source>
</evidence>
<evidence type="ECO:0000256" key="3">
    <source>
        <dbReference type="ARBA" id="ARBA00022840"/>
    </source>
</evidence>
<sequence>MLSNCLKLDIVNSERMKCWSTHSPVLALLLLAQAALIDLCITAITRSAARFFLPEEAQQQKLKPVLEHLEAFGILQYQPADHQASWGTLLSDSAHFDLVWSVGISPPLAQLELPYQFNAKVNHLPGAERLTSLDALGQHLAAQQHHVKFFFYFVPAHYELPRDQALLTSAYTKVLKKNMYSPKRSRDKNVFRRFLLRERDANDNNDVTQRAEVFVSDEELKLKLQSSAYKGKSVVVDQYVEPLLLDNHKFRVGFYVAVMSVDPLRVYVYNHALIQIAKSEYPSELMVDTDPSTYNYDHHIAPWDFPDLQAYFHELPSASREGTNAWQVVKKYLRKQGIDTKHLQNEVDSSIAKVVLSSRGYFQGGLAKVKRANAHKGDGGTPSDLSDSFFDFWRFEFEFDDVAKPWLVRVVPNPSLKGVSSVLGTDEAVKKGLIHDLLNLVGVYPQTRRPFGKIHRPPTNSTFCMDKCHDQNRAWDTSCWSCPGWFLPHVTRKLYDATSEYDRRGNFNLVFPSFDQELSTFLDTELSEYDIAFSRYLKSLSSSYSNLVDFPASDRAVMCVYREHCNHHGDCVNGMCSCDSNFEGRTCYIPKDINQEGYSQRKYGDVILQGAELSKDKVENLTEIHQDRKPPRIDGISGVGLGFLTILLCTLVIFIYRFLFSRKSSGCSDLPHDGKAI</sequence>
<evidence type="ECO:0000256" key="6">
    <source>
        <dbReference type="SAM" id="Phobius"/>
    </source>
</evidence>
<keyword evidence="1" id="KW-0436">Ligase</keyword>
<dbReference type="EMBL" id="SHOA02000016">
    <property type="protein sequence ID" value="TDH68731.1"/>
    <property type="molecule type" value="Genomic_DNA"/>
</dbReference>
<proteinExistence type="predicted"/>
<keyword evidence="6" id="KW-1133">Transmembrane helix</keyword>
<dbReference type="GeneID" id="94348509"/>
<dbReference type="AlphaFoldDB" id="A0A976IEF3"/>
<dbReference type="PANTHER" id="PTHR12241">
    <property type="entry name" value="TUBULIN POLYGLUTAMYLASE"/>
    <property type="match status" value="1"/>
</dbReference>
<comment type="catalytic activity">
    <reaction evidence="5">
        <text>L-glutamyl-[protein] + L-glutamate + ATP = gamma-L-glutamyl-L-glutamyl-[protein] + ADP + phosphate + H(+)</text>
        <dbReference type="Rhea" id="RHEA:60144"/>
        <dbReference type="Rhea" id="RHEA-COMP:10208"/>
        <dbReference type="Rhea" id="RHEA-COMP:15517"/>
        <dbReference type="ChEBI" id="CHEBI:15378"/>
        <dbReference type="ChEBI" id="CHEBI:29973"/>
        <dbReference type="ChEBI" id="CHEBI:29985"/>
        <dbReference type="ChEBI" id="CHEBI:30616"/>
        <dbReference type="ChEBI" id="CHEBI:43474"/>
        <dbReference type="ChEBI" id="CHEBI:143622"/>
        <dbReference type="ChEBI" id="CHEBI:456216"/>
    </reaction>
    <physiologicalReaction direction="left-to-right" evidence="5">
        <dbReference type="Rhea" id="RHEA:60145"/>
    </physiologicalReaction>
</comment>
<name>A0A976IEF3_BRELC</name>
<keyword evidence="6" id="KW-0812">Transmembrane</keyword>
<dbReference type="PANTHER" id="PTHR12241:SF145">
    <property type="entry name" value="TUBULIN POLYGLUTAMYLASE TTLL5"/>
    <property type="match status" value="1"/>
</dbReference>
<comment type="caution">
    <text evidence="7">The sequence shown here is derived from an EMBL/GenBank/DDBJ whole genome shotgun (WGS) entry which is preliminary data.</text>
</comment>
<dbReference type="PROSITE" id="PS51221">
    <property type="entry name" value="TTL"/>
    <property type="match status" value="1"/>
</dbReference>
<dbReference type="RefSeq" id="XP_067818230.1">
    <property type="nucleotide sequence ID" value="XM_067962838.1"/>
</dbReference>
<evidence type="ECO:0000256" key="1">
    <source>
        <dbReference type="ARBA" id="ARBA00022598"/>
    </source>
</evidence>
<organism evidence="7 8">
    <name type="scientific">Bremia lactucae</name>
    <name type="common">Lettuce downy mildew</name>
    <dbReference type="NCBI Taxonomy" id="4779"/>
    <lineage>
        <taxon>Eukaryota</taxon>
        <taxon>Sar</taxon>
        <taxon>Stramenopiles</taxon>
        <taxon>Oomycota</taxon>
        <taxon>Peronosporomycetes</taxon>
        <taxon>Peronosporales</taxon>
        <taxon>Peronosporaceae</taxon>
        <taxon>Bremia</taxon>
    </lineage>
</organism>
<dbReference type="KEGG" id="blac:94348509"/>
<dbReference type="GO" id="GO:0036064">
    <property type="term" value="C:ciliary basal body"/>
    <property type="evidence" value="ECO:0007669"/>
    <property type="project" value="TreeGrafter"/>
</dbReference>
<dbReference type="OrthoDB" id="202825at2759"/>
<evidence type="ECO:0000256" key="2">
    <source>
        <dbReference type="ARBA" id="ARBA00022741"/>
    </source>
</evidence>
<protein>
    <recommendedName>
        <fullName evidence="4">Tubulin--tyrosine ligase-like protein 5</fullName>
    </recommendedName>
</protein>
<evidence type="ECO:0000313" key="8">
    <source>
        <dbReference type="Proteomes" id="UP000294530"/>
    </source>
</evidence>
<dbReference type="CDD" id="cd00054">
    <property type="entry name" value="EGF_CA"/>
    <property type="match status" value="1"/>
</dbReference>
<dbReference type="InterPro" id="IPR004344">
    <property type="entry name" value="TTL/TTLL_fam"/>
</dbReference>
<evidence type="ECO:0000256" key="5">
    <source>
        <dbReference type="ARBA" id="ARBA00049274"/>
    </source>
</evidence>
<gene>
    <name evidence="7" type="ORF">CCR75_004752</name>
</gene>
<dbReference type="Proteomes" id="UP000294530">
    <property type="component" value="Unassembled WGS sequence"/>
</dbReference>
<dbReference type="Gene3D" id="3.30.470.20">
    <property type="entry name" value="ATP-grasp fold, B domain"/>
    <property type="match status" value="1"/>
</dbReference>
<dbReference type="GO" id="GO:0015631">
    <property type="term" value="F:tubulin binding"/>
    <property type="evidence" value="ECO:0007669"/>
    <property type="project" value="TreeGrafter"/>
</dbReference>
<accession>A0A976IEF3</accession>
<keyword evidence="3" id="KW-0067">ATP-binding</keyword>
<reference evidence="7 8" key="1">
    <citation type="journal article" date="2021" name="Genome Biol.">
        <title>AFLAP: assembly-free linkage analysis pipeline using k-mers from genome sequencing data.</title>
        <authorList>
            <person name="Fletcher K."/>
            <person name="Zhang L."/>
            <person name="Gil J."/>
            <person name="Han R."/>
            <person name="Cavanaugh K."/>
            <person name="Michelmore R."/>
        </authorList>
    </citation>
    <scope>NUCLEOTIDE SEQUENCE [LARGE SCALE GENOMIC DNA]</scope>
    <source>
        <strain evidence="7 8">SF5</strain>
    </source>
</reference>